<reference evidence="2 3" key="1">
    <citation type="submission" date="2017-01" db="EMBL/GenBank/DDBJ databases">
        <title>The recent genome duplication of the halophilic yeast Hortaea werneckii: insights from long-read sequencing.</title>
        <authorList>
            <person name="Sinha S."/>
            <person name="Flibotte S."/>
            <person name="Neira M."/>
            <person name="Lenassi M."/>
            <person name="Gostincar C."/>
            <person name="Stajich J.E."/>
            <person name="Nislow C.E."/>
        </authorList>
    </citation>
    <scope>NUCLEOTIDE SEQUENCE [LARGE SCALE GENOMIC DNA]</scope>
    <source>
        <strain evidence="2 3">EXF-2000</strain>
    </source>
</reference>
<proteinExistence type="predicted"/>
<dbReference type="AlphaFoldDB" id="A0A1Z5TJ16"/>
<keyword evidence="3" id="KW-1185">Reference proteome</keyword>
<evidence type="ECO:0000313" key="2">
    <source>
        <dbReference type="EMBL" id="OTA36007.1"/>
    </source>
</evidence>
<protein>
    <submittedName>
        <fullName evidence="2">Uncharacterized protein</fullName>
    </submittedName>
</protein>
<dbReference type="EMBL" id="MUNK01000037">
    <property type="protein sequence ID" value="OTA36007.1"/>
    <property type="molecule type" value="Genomic_DNA"/>
</dbReference>
<sequence length="91" mass="9713">MTSNSYAIDLRPRRPKGPLVASINPPSRCYTAVALKASGSGELAVGSSLRGKQSKARRQQEQAPNELLSAQESTETETLAAATLGLRVVRF</sequence>
<evidence type="ECO:0000256" key="1">
    <source>
        <dbReference type="SAM" id="MobiDB-lite"/>
    </source>
</evidence>
<evidence type="ECO:0000313" key="3">
    <source>
        <dbReference type="Proteomes" id="UP000194280"/>
    </source>
</evidence>
<name>A0A1Z5TJ16_HORWE</name>
<dbReference type="VEuPathDB" id="FungiDB:BTJ68_05130"/>
<organism evidence="2 3">
    <name type="scientific">Hortaea werneckii EXF-2000</name>
    <dbReference type="NCBI Taxonomy" id="1157616"/>
    <lineage>
        <taxon>Eukaryota</taxon>
        <taxon>Fungi</taxon>
        <taxon>Dikarya</taxon>
        <taxon>Ascomycota</taxon>
        <taxon>Pezizomycotina</taxon>
        <taxon>Dothideomycetes</taxon>
        <taxon>Dothideomycetidae</taxon>
        <taxon>Mycosphaerellales</taxon>
        <taxon>Teratosphaeriaceae</taxon>
        <taxon>Hortaea</taxon>
    </lineage>
</organism>
<gene>
    <name evidence="2" type="ORF">BTJ68_05130</name>
</gene>
<dbReference type="Proteomes" id="UP000194280">
    <property type="component" value="Unassembled WGS sequence"/>
</dbReference>
<feature type="region of interest" description="Disordered" evidence="1">
    <location>
        <begin position="44"/>
        <end position="74"/>
    </location>
</feature>
<feature type="region of interest" description="Disordered" evidence="1">
    <location>
        <begin position="1"/>
        <end position="22"/>
    </location>
</feature>
<accession>A0A1Z5TJ16</accession>
<comment type="caution">
    <text evidence="2">The sequence shown here is derived from an EMBL/GenBank/DDBJ whole genome shotgun (WGS) entry which is preliminary data.</text>
</comment>
<dbReference type="InParanoid" id="A0A1Z5TJ16"/>